<dbReference type="AlphaFoldDB" id="A0A0M0BNK0"/>
<organism evidence="1 2">
    <name type="scientific">miscellaneous Crenarchaeota group-15 archaeon DG-45</name>
    <dbReference type="NCBI Taxonomy" id="1685127"/>
    <lineage>
        <taxon>Archaea</taxon>
        <taxon>Candidatus Bathyarchaeota</taxon>
        <taxon>MCG-15</taxon>
    </lineage>
</organism>
<name>A0A0M0BNK0_9ARCH</name>
<dbReference type="EMBL" id="LFWZ01000046">
    <property type="protein sequence ID" value="KON29979.1"/>
    <property type="molecule type" value="Genomic_DNA"/>
</dbReference>
<gene>
    <name evidence="1" type="ORF">AC482_05115</name>
</gene>
<accession>A0A0M0BNK0</accession>
<dbReference type="Proteomes" id="UP000037210">
    <property type="component" value="Unassembled WGS sequence"/>
</dbReference>
<proteinExistence type="predicted"/>
<comment type="caution">
    <text evidence="1">The sequence shown here is derived from an EMBL/GenBank/DDBJ whole genome shotgun (WGS) entry which is preliminary data.</text>
</comment>
<evidence type="ECO:0000313" key="2">
    <source>
        <dbReference type="Proteomes" id="UP000037210"/>
    </source>
</evidence>
<sequence>MHIPIGGILSVRIYRDGELIGYDGLEPASNTAFPLVRLKNTAVGPDWFTFGRLKYSFSKKGFERANDILMSSAQILDHPSIVFVDEFGRLEKARSGIYPGAARITESLRDRGVVIFACRTDMVDVVEGLVEGRANQIFRQEPMDVESLWHRVRGCL</sequence>
<reference evidence="1 2" key="1">
    <citation type="submission" date="2015-06" db="EMBL/GenBank/DDBJ databases">
        <title>New insights into the roles of widespread benthic archaea in carbon and nitrogen cycling.</title>
        <authorList>
            <person name="Lazar C.S."/>
            <person name="Baker B.J."/>
            <person name="Seitz K.W."/>
            <person name="Hyde A.S."/>
            <person name="Dick G.J."/>
            <person name="Hinrichs K.-U."/>
            <person name="Teske A.P."/>
        </authorList>
    </citation>
    <scope>NUCLEOTIDE SEQUENCE [LARGE SCALE GENOMIC DNA]</scope>
    <source>
        <strain evidence="1">DG-45</strain>
    </source>
</reference>
<evidence type="ECO:0000313" key="1">
    <source>
        <dbReference type="EMBL" id="KON29979.1"/>
    </source>
</evidence>
<dbReference type="Gene3D" id="3.40.50.300">
    <property type="entry name" value="P-loop containing nucleotide triphosphate hydrolases"/>
    <property type="match status" value="1"/>
</dbReference>
<protein>
    <submittedName>
        <fullName evidence="1">Uncharacterized protein</fullName>
    </submittedName>
</protein>
<dbReference type="InterPro" id="IPR027417">
    <property type="entry name" value="P-loop_NTPase"/>
</dbReference>